<gene>
    <name evidence="1" type="ORF">LPTSP4_02170</name>
</gene>
<dbReference type="Proteomes" id="UP000245133">
    <property type="component" value="Unassembled WGS sequence"/>
</dbReference>
<dbReference type="PROSITE" id="PS51257">
    <property type="entry name" value="PROKAR_LIPOPROTEIN"/>
    <property type="match status" value="1"/>
</dbReference>
<evidence type="ECO:0000313" key="1">
    <source>
        <dbReference type="EMBL" id="GBF48717.1"/>
    </source>
</evidence>
<proteinExistence type="predicted"/>
<dbReference type="EMBL" id="BFBB01000002">
    <property type="protein sequence ID" value="GBF48717.1"/>
    <property type="molecule type" value="Genomic_DNA"/>
</dbReference>
<comment type="caution">
    <text evidence="1">The sequence shown here is derived from an EMBL/GenBank/DDBJ whole genome shotgun (WGS) entry which is preliminary data.</text>
</comment>
<reference evidence="1 2" key="1">
    <citation type="submission" date="2018-02" db="EMBL/GenBank/DDBJ databases">
        <title>Novel Leptospira species isolated from soil and water in Japan.</title>
        <authorList>
            <person name="Nakao R."/>
            <person name="Masuzawa T."/>
        </authorList>
    </citation>
    <scope>NUCLEOTIDE SEQUENCE [LARGE SCALE GENOMIC DNA]</scope>
    <source>
        <strain evidence="1 2">YH101</strain>
    </source>
</reference>
<dbReference type="RefSeq" id="WP_108972837.1">
    <property type="nucleotide sequence ID" value="NZ_BFBB01000002.1"/>
</dbReference>
<dbReference type="InterPro" id="IPR038180">
    <property type="entry name" value="FlgT_N_sf"/>
</dbReference>
<dbReference type="OrthoDB" id="342857at2"/>
<protein>
    <submittedName>
        <fullName evidence="1">Putative lipoprotein</fullName>
    </submittedName>
</protein>
<sequence length="408" mass="44558">MLIRNLPSLLTAFGLTVLFGCVSSTSAEKTASLPENVVTAMGEAPIYQGDLALARNKALKDAKLNAVRKLVGEQVTEKSGVADGQSLGSKLYSKTDSFVKKYEIISEETWKLDTQDMIRLNVRCEVEASKLSTAVDALLDDVGNPRIAVLVQSSIQGKNFPIGSSTNTAEAELIEKLRKKGNKVVDSSQLTALLKKNPALAKLDLTSVEEGSPLLTLAQDSGAEVLIIGKVETVDQKPIVLPGGKKTDFLSAAATGPFRVIQLWGDGKIFGSGSVEGRGADITQDVARIQATKDWSSLVSEKVAKQIKDEWFKLTEQNTVIFRFTGLDLEDAINFKNDLSEYTSVKQINDRKTEASGSEWELTYPGKESMFAEELMYKKDSSFRFLSKKVLSIKSSKRGVVEAEFKNR</sequence>
<evidence type="ECO:0000313" key="2">
    <source>
        <dbReference type="Proteomes" id="UP000245133"/>
    </source>
</evidence>
<dbReference type="AlphaFoldDB" id="A0A2P2DVT1"/>
<keyword evidence="2" id="KW-1185">Reference proteome</keyword>
<organism evidence="1 2">
    <name type="scientific">Leptospira ryugenii</name>
    <dbReference type="NCBI Taxonomy" id="1917863"/>
    <lineage>
        <taxon>Bacteria</taxon>
        <taxon>Pseudomonadati</taxon>
        <taxon>Spirochaetota</taxon>
        <taxon>Spirochaetia</taxon>
        <taxon>Leptospirales</taxon>
        <taxon>Leptospiraceae</taxon>
        <taxon>Leptospira</taxon>
    </lineage>
</organism>
<name>A0A2P2DVT1_9LEPT</name>
<dbReference type="Gene3D" id="3.30.1660.40">
    <property type="entry name" value="FlgT, N-terminal domain"/>
    <property type="match status" value="1"/>
</dbReference>
<dbReference type="NCBIfam" id="NF033164">
    <property type="entry name" value="lipo_LipL46"/>
    <property type="match status" value="1"/>
</dbReference>
<keyword evidence="1" id="KW-0449">Lipoprotein</keyword>
<accession>A0A2P2DVT1</accession>